<evidence type="ECO:0000313" key="3">
    <source>
        <dbReference type="RefSeq" id="XP_033464028.1"/>
    </source>
</evidence>
<dbReference type="Proteomes" id="UP000504637">
    <property type="component" value="Unplaced"/>
</dbReference>
<accession>A0A6J3MJ86</accession>
<dbReference type="GeneID" id="54361406"/>
<proteinExistence type="predicted"/>
<feature type="chain" id="PRO_5026975828" evidence="1">
    <location>
        <begin position="27"/>
        <end position="111"/>
    </location>
</feature>
<gene>
    <name evidence="3" type="ORF">K489DRAFT_375071</name>
</gene>
<reference evidence="3" key="3">
    <citation type="submission" date="2025-08" db="UniProtKB">
        <authorList>
            <consortium name="RefSeq"/>
        </authorList>
    </citation>
    <scope>IDENTIFICATION</scope>
    <source>
        <strain evidence="3">CBS 342.82</strain>
    </source>
</reference>
<evidence type="ECO:0000313" key="2">
    <source>
        <dbReference type="Proteomes" id="UP000504637"/>
    </source>
</evidence>
<keyword evidence="1" id="KW-0732">Signal</keyword>
<evidence type="ECO:0000256" key="1">
    <source>
        <dbReference type="SAM" id="SignalP"/>
    </source>
</evidence>
<keyword evidence="2" id="KW-1185">Reference proteome</keyword>
<protein>
    <submittedName>
        <fullName evidence="3">Uncharacterized protein</fullName>
    </submittedName>
</protein>
<organism evidence="3">
    <name type="scientific">Dissoconium aciculare CBS 342.82</name>
    <dbReference type="NCBI Taxonomy" id="1314786"/>
    <lineage>
        <taxon>Eukaryota</taxon>
        <taxon>Fungi</taxon>
        <taxon>Dikarya</taxon>
        <taxon>Ascomycota</taxon>
        <taxon>Pezizomycotina</taxon>
        <taxon>Dothideomycetes</taxon>
        <taxon>Dothideomycetidae</taxon>
        <taxon>Mycosphaerellales</taxon>
        <taxon>Dissoconiaceae</taxon>
        <taxon>Dissoconium</taxon>
    </lineage>
</organism>
<reference evidence="3" key="2">
    <citation type="submission" date="2020-04" db="EMBL/GenBank/DDBJ databases">
        <authorList>
            <consortium name="NCBI Genome Project"/>
        </authorList>
    </citation>
    <scope>NUCLEOTIDE SEQUENCE</scope>
    <source>
        <strain evidence="3">CBS 342.82</strain>
    </source>
</reference>
<dbReference type="AlphaFoldDB" id="A0A6J3MJ86"/>
<feature type="signal peptide" evidence="1">
    <location>
        <begin position="1"/>
        <end position="26"/>
    </location>
</feature>
<reference evidence="3" key="1">
    <citation type="submission" date="2020-01" db="EMBL/GenBank/DDBJ databases">
        <authorList>
            <consortium name="DOE Joint Genome Institute"/>
            <person name="Haridas S."/>
            <person name="Albert R."/>
            <person name="Binder M."/>
            <person name="Bloem J."/>
            <person name="Labutti K."/>
            <person name="Salamov A."/>
            <person name="Andreopoulos B."/>
            <person name="Baker S.E."/>
            <person name="Barry K."/>
            <person name="Bills G."/>
            <person name="Bluhm B.H."/>
            <person name="Cannon C."/>
            <person name="Castanera R."/>
            <person name="Culley D.E."/>
            <person name="Daum C."/>
            <person name="Ezra D."/>
            <person name="Gonzalez J.B."/>
            <person name="Henrissat B."/>
            <person name="Kuo A."/>
            <person name="Liang C."/>
            <person name="Lipzen A."/>
            <person name="Lutzoni F."/>
            <person name="Magnuson J."/>
            <person name="Mondo S."/>
            <person name="Nolan M."/>
            <person name="Ohm R."/>
            <person name="Pangilinan J."/>
            <person name="Park H.-J."/>
            <person name="Ramirez L."/>
            <person name="Alfaro M."/>
            <person name="Sun H."/>
            <person name="Tritt A."/>
            <person name="Yoshinaga Y."/>
            <person name="Zwiers L.-H."/>
            <person name="Turgeon B.G."/>
            <person name="Goodwin S.B."/>
            <person name="Spatafora J.W."/>
            <person name="Crous P.W."/>
            <person name="Grigoriev I.V."/>
        </authorList>
    </citation>
    <scope>NUCLEOTIDE SEQUENCE</scope>
    <source>
        <strain evidence="3">CBS 342.82</strain>
    </source>
</reference>
<name>A0A6J3MJ86_9PEZI</name>
<dbReference type="RefSeq" id="XP_033464028.1">
    <property type="nucleotide sequence ID" value="XM_033603606.1"/>
</dbReference>
<sequence>MDNVGTVSGLMAAIGYILSLAPVVHASRPDRPNDVDRWIDHVQTPEHDSAVDMWFWNVVPSGAPGQLTCSELVDGCCSRLVVSRPRIERRLVARPHDAGSPFNEHCLCMHV</sequence>